<dbReference type="EMBL" id="JBHLSW010000003">
    <property type="protein sequence ID" value="MFC0633287.1"/>
    <property type="molecule type" value="Genomic_DNA"/>
</dbReference>
<evidence type="ECO:0000313" key="1">
    <source>
        <dbReference type="EMBL" id="MFC0633287.1"/>
    </source>
</evidence>
<comment type="caution">
    <text evidence="1">The sequence shown here is derived from an EMBL/GenBank/DDBJ whole genome shotgun (WGS) entry which is preliminary data.</text>
</comment>
<dbReference type="RefSeq" id="WP_376834997.1">
    <property type="nucleotide sequence ID" value="NZ_JBHLSW010000003.1"/>
</dbReference>
<evidence type="ECO:0000313" key="2">
    <source>
        <dbReference type="Proteomes" id="UP001589906"/>
    </source>
</evidence>
<reference evidence="1 2" key="1">
    <citation type="submission" date="2024-09" db="EMBL/GenBank/DDBJ databases">
        <authorList>
            <person name="Sun Q."/>
            <person name="Mori K."/>
        </authorList>
    </citation>
    <scope>NUCLEOTIDE SEQUENCE [LARGE SCALE GENOMIC DNA]</scope>
    <source>
        <strain evidence="1 2">NCAIM B.02621</strain>
    </source>
</reference>
<keyword evidence="2" id="KW-1185">Reference proteome</keyword>
<sequence>MIQKFKVARQVLFDRLYLEGETYEGDDSEVRHLVAAGVLQPLAAKAAPAVKNKAEPKLQNKAAG</sequence>
<organism evidence="1 2">
    <name type="scientific">Brevundimonas balnearis</name>
    <dbReference type="NCBI Taxonomy" id="1572858"/>
    <lineage>
        <taxon>Bacteria</taxon>
        <taxon>Pseudomonadati</taxon>
        <taxon>Pseudomonadota</taxon>
        <taxon>Alphaproteobacteria</taxon>
        <taxon>Caulobacterales</taxon>
        <taxon>Caulobacteraceae</taxon>
        <taxon>Brevundimonas</taxon>
    </lineage>
</organism>
<protein>
    <submittedName>
        <fullName evidence="1">Uncharacterized protein</fullName>
    </submittedName>
</protein>
<accession>A0ABV6R0Z3</accession>
<dbReference type="Proteomes" id="UP001589906">
    <property type="component" value="Unassembled WGS sequence"/>
</dbReference>
<gene>
    <name evidence="1" type="ORF">ACFFGE_05260</name>
</gene>
<name>A0ABV6R0Z3_9CAUL</name>
<proteinExistence type="predicted"/>